<name>Q06RI0_9CNID</name>
<dbReference type="PROSITE" id="PS50857">
    <property type="entry name" value="COX2_CUA"/>
    <property type="match status" value="1"/>
</dbReference>
<evidence type="ECO:0000259" key="18">
    <source>
        <dbReference type="PROSITE" id="PS50857"/>
    </source>
</evidence>
<keyword evidence="8 16" id="KW-0999">Mitochondrion inner membrane</keyword>
<evidence type="ECO:0000256" key="17">
    <source>
        <dbReference type="SAM" id="Phobius"/>
    </source>
</evidence>
<evidence type="ECO:0000256" key="11">
    <source>
        <dbReference type="ARBA" id="ARBA00022982"/>
    </source>
</evidence>
<dbReference type="GO" id="GO:0042773">
    <property type="term" value="P:ATP synthesis coupled electron transport"/>
    <property type="evidence" value="ECO:0007669"/>
    <property type="project" value="TreeGrafter"/>
</dbReference>
<dbReference type="GO" id="GO:0005507">
    <property type="term" value="F:copper ion binding"/>
    <property type="evidence" value="ECO:0007669"/>
    <property type="project" value="InterPro"/>
</dbReference>
<dbReference type="InterPro" id="IPR011759">
    <property type="entry name" value="Cyt_c_oxidase_su2_TM_dom"/>
</dbReference>
<evidence type="ECO:0000256" key="7">
    <source>
        <dbReference type="ARBA" id="ARBA00022723"/>
    </source>
</evidence>
<dbReference type="PROSITE" id="PS00078">
    <property type="entry name" value="COX2"/>
    <property type="match status" value="1"/>
</dbReference>
<reference evidence="20" key="1">
    <citation type="journal article" date="2007" name="Mol. Phylogenet. Evol.">
        <title>The complete mitochondrial genome of the black coral Chrysopathes formosa (Cnidaria:Anthozoa:Antipatharia) supports classification of antipatharians within the subclass Hexacorallia.</title>
        <authorList>
            <person name="Brugler M.R."/>
            <person name="France S.C."/>
        </authorList>
    </citation>
    <scope>NUCLEOTIDE SEQUENCE</scope>
    <source>
        <strain evidence="20">AHF-2</strain>
    </source>
</reference>
<evidence type="ECO:0000256" key="15">
    <source>
        <dbReference type="ARBA" id="ARBA00049512"/>
    </source>
</evidence>
<evidence type="ECO:0000256" key="3">
    <source>
        <dbReference type="ARBA" id="ARBA00015946"/>
    </source>
</evidence>
<dbReference type="InterPro" id="IPR045187">
    <property type="entry name" value="CcO_II"/>
</dbReference>
<proteinExistence type="inferred from homology"/>
<dbReference type="Pfam" id="PF02790">
    <property type="entry name" value="COX2_TM"/>
    <property type="match status" value="1"/>
</dbReference>
<keyword evidence="16 20" id="KW-0496">Mitochondrion</keyword>
<comment type="function">
    <text evidence="16">Component of the cytochrome c oxidase, the last enzyme in the mitochondrial electron transport chain which drives oxidative phosphorylation. The respiratory chain contains 3 multisubunit complexes succinate dehydrogenase (complex II, CII), ubiquinol-cytochrome c oxidoreductase (cytochrome b-c1 complex, complex III, CIII) and cytochrome c oxidase (complex IV, CIV), that cooperate to transfer electrons derived from NADH and succinate to molecular oxygen, creating an electrochemical gradient over the inner membrane that drives transmembrane transport and the ATP synthase. Cytochrome c oxidase is the component of the respiratory chain that catalyzes the reduction of oxygen to water. Electrons originating from reduced cytochrome c in the intermembrane space (IMS) are transferred via the dinuclear copper A center (CU(A)) of subunit 2 and heme A of subunit 1 to the active site in subunit 1, a binuclear center (BNC) formed by heme A3 and copper B (CU(B)). The BNC reduces molecular oxygen to 2 water molecules using 4 electrons from cytochrome c in the IMS and 4 protons from the mitochondrial matrix.</text>
</comment>
<dbReference type="SUPFAM" id="SSF81464">
    <property type="entry name" value="Cytochrome c oxidase subunit II-like, transmembrane region"/>
    <property type="match status" value="1"/>
</dbReference>
<keyword evidence="5 16" id="KW-0679">Respiratory chain</keyword>
<dbReference type="Gene3D" id="2.60.40.420">
    <property type="entry name" value="Cupredoxins - blue copper proteins"/>
    <property type="match status" value="1"/>
</dbReference>
<dbReference type="EMBL" id="DQ662399">
    <property type="protein sequence ID" value="ABG85188.1"/>
    <property type="molecule type" value="Genomic_DNA"/>
</dbReference>
<dbReference type="PANTHER" id="PTHR22888">
    <property type="entry name" value="CYTOCHROME C OXIDASE, SUBUNIT II"/>
    <property type="match status" value="1"/>
</dbReference>
<keyword evidence="10" id="KW-1278">Translocase</keyword>
<dbReference type="SUPFAM" id="SSF49503">
    <property type="entry name" value="Cupredoxins"/>
    <property type="match status" value="1"/>
</dbReference>
<comment type="catalytic activity">
    <reaction evidence="15">
        <text>4 Fe(II)-[cytochrome c] + O2 + 8 H(+)(in) = 4 Fe(III)-[cytochrome c] + 2 H2O + 4 H(+)(out)</text>
        <dbReference type="Rhea" id="RHEA:11436"/>
        <dbReference type="Rhea" id="RHEA-COMP:10350"/>
        <dbReference type="Rhea" id="RHEA-COMP:14399"/>
        <dbReference type="ChEBI" id="CHEBI:15377"/>
        <dbReference type="ChEBI" id="CHEBI:15378"/>
        <dbReference type="ChEBI" id="CHEBI:15379"/>
        <dbReference type="ChEBI" id="CHEBI:29033"/>
        <dbReference type="ChEBI" id="CHEBI:29034"/>
        <dbReference type="EC" id="7.1.1.9"/>
    </reaction>
    <physiologicalReaction direction="left-to-right" evidence="15">
        <dbReference type="Rhea" id="RHEA:11437"/>
    </physiologicalReaction>
</comment>
<evidence type="ECO:0000256" key="10">
    <source>
        <dbReference type="ARBA" id="ARBA00022967"/>
    </source>
</evidence>
<keyword evidence="13 16" id="KW-0186">Copper</keyword>
<dbReference type="GO" id="GO:0004129">
    <property type="term" value="F:cytochrome-c oxidase activity"/>
    <property type="evidence" value="ECO:0007669"/>
    <property type="project" value="UniProtKB-EC"/>
</dbReference>
<dbReference type="CDD" id="cd13912">
    <property type="entry name" value="CcO_II_C"/>
    <property type="match status" value="1"/>
</dbReference>
<geneLocation type="mitochondrion" evidence="20"/>
<evidence type="ECO:0000256" key="6">
    <source>
        <dbReference type="ARBA" id="ARBA00022692"/>
    </source>
</evidence>
<dbReference type="InterPro" id="IPR002429">
    <property type="entry name" value="CcO_II-like_C"/>
</dbReference>
<dbReference type="InterPro" id="IPR036257">
    <property type="entry name" value="Cyt_c_oxidase_su2_TM_sf"/>
</dbReference>
<evidence type="ECO:0000256" key="2">
    <source>
        <dbReference type="ARBA" id="ARBA00007866"/>
    </source>
</evidence>
<dbReference type="Pfam" id="PF00116">
    <property type="entry name" value="COX2"/>
    <property type="match status" value="1"/>
</dbReference>
<evidence type="ECO:0000256" key="14">
    <source>
        <dbReference type="ARBA" id="ARBA00023136"/>
    </source>
</evidence>
<comment type="similarity">
    <text evidence="2 16">Belongs to the cytochrome c oxidase subunit 2 family.</text>
</comment>
<dbReference type="PRINTS" id="PR01166">
    <property type="entry name" value="CYCOXIDASEII"/>
</dbReference>
<dbReference type="Gene3D" id="1.10.287.90">
    <property type="match status" value="1"/>
</dbReference>
<evidence type="ECO:0000256" key="5">
    <source>
        <dbReference type="ARBA" id="ARBA00022660"/>
    </source>
</evidence>
<keyword evidence="6 16" id="KW-0812">Transmembrane</keyword>
<keyword evidence="12 17" id="KW-1133">Transmembrane helix</keyword>
<evidence type="ECO:0000313" key="20">
    <source>
        <dbReference type="EMBL" id="ABG85188.1"/>
    </source>
</evidence>
<keyword evidence="4 16" id="KW-0813">Transport</keyword>
<dbReference type="AlphaFoldDB" id="Q06RI0"/>
<evidence type="ECO:0000256" key="8">
    <source>
        <dbReference type="ARBA" id="ARBA00022792"/>
    </source>
</evidence>
<comment type="subcellular location">
    <subcellularLocation>
        <location evidence="1 16">Mitochondrion inner membrane</location>
        <topology evidence="1 16">Multi-pass membrane protein</topology>
    </subcellularLocation>
</comment>
<dbReference type="InterPro" id="IPR034210">
    <property type="entry name" value="CcO_II_C"/>
</dbReference>
<protein>
    <recommendedName>
        <fullName evidence="3 16">Cytochrome c oxidase subunit 2</fullName>
    </recommendedName>
</protein>
<keyword evidence="9" id="KW-0460">Magnesium</keyword>
<feature type="transmembrane region" description="Helical" evidence="17">
    <location>
        <begin position="47"/>
        <end position="67"/>
    </location>
</feature>
<dbReference type="InterPro" id="IPR001505">
    <property type="entry name" value="Copper_CuA"/>
</dbReference>
<accession>Q06RI0</accession>
<comment type="cofactor">
    <cofactor evidence="16">
        <name>Cu cation</name>
        <dbReference type="ChEBI" id="CHEBI:23378"/>
    </cofactor>
    <text evidence="16">Binds a copper A center.</text>
</comment>
<evidence type="ECO:0000256" key="9">
    <source>
        <dbReference type="ARBA" id="ARBA00022842"/>
    </source>
</evidence>
<dbReference type="InterPro" id="IPR008972">
    <property type="entry name" value="Cupredoxin"/>
</dbReference>
<evidence type="ECO:0000256" key="12">
    <source>
        <dbReference type="ARBA" id="ARBA00022989"/>
    </source>
</evidence>
<keyword evidence="7 16" id="KW-0479">Metal-binding</keyword>
<dbReference type="FunFam" id="2.60.40.420:FF:000001">
    <property type="entry name" value="Cytochrome c oxidase subunit 2"/>
    <property type="match status" value="1"/>
</dbReference>
<feature type="transmembrane region" description="Helical" evidence="17">
    <location>
        <begin position="79"/>
        <end position="98"/>
    </location>
</feature>
<dbReference type="PANTHER" id="PTHR22888:SF9">
    <property type="entry name" value="CYTOCHROME C OXIDASE SUBUNIT 2"/>
    <property type="match status" value="1"/>
</dbReference>
<evidence type="ECO:0000256" key="1">
    <source>
        <dbReference type="ARBA" id="ARBA00004448"/>
    </source>
</evidence>
<evidence type="ECO:0000256" key="13">
    <source>
        <dbReference type="ARBA" id="ARBA00023008"/>
    </source>
</evidence>
<dbReference type="PROSITE" id="PS50999">
    <property type="entry name" value="COX2_TM"/>
    <property type="match status" value="1"/>
</dbReference>
<evidence type="ECO:0000256" key="4">
    <source>
        <dbReference type="ARBA" id="ARBA00022448"/>
    </source>
</evidence>
<evidence type="ECO:0000256" key="16">
    <source>
        <dbReference type="RuleBase" id="RU000457"/>
    </source>
</evidence>
<gene>
    <name evidence="20" type="primary">cox2</name>
</gene>
<feature type="domain" description="Cytochrome oxidase subunit II copper A binding" evidence="18">
    <location>
        <begin position="112"/>
        <end position="247"/>
    </location>
</feature>
<organism evidence="20">
    <name type="scientific">Ceriantheopsis americana</name>
    <dbReference type="NCBI Taxonomy" id="37515"/>
    <lineage>
        <taxon>Eukaryota</taxon>
        <taxon>Metazoa</taxon>
        <taxon>Cnidaria</taxon>
        <taxon>Anthozoa</taxon>
        <taxon>Ceriantharia</taxon>
        <taxon>Spirularia</taxon>
        <taxon>Cerianthidae</taxon>
        <taxon>Ceriantheopsis</taxon>
    </lineage>
</organism>
<keyword evidence="11 16" id="KW-0249">Electron transport</keyword>
<sequence length="256" mass="29544">MNLYAASYFFFPGGWKTKRDMPESFQYMFQNAGSPLMEEVSLLHNQIMLILIIIIFMVLWLIIKALFNKVYYQFLTDGALVEIVWTTIPAVILLFIAFPSLKLLYIMDEVMDPVLTIKAVGHQWYWSYEYYDCFFETLEFDSYMIPTSSLNSGDLRLLEVDNRLILPVNTAIRALITGDDVLHSFTLPSLAIKTDAIPGRLNQVSFFIKRTGVFYGQCSEICGANHSFMPIIVQGTSIHSYFIWLNSFNQETLIRL</sequence>
<feature type="domain" description="Cytochrome oxidase subunit II transmembrane region profile" evidence="19">
    <location>
        <begin position="21"/>
        <end position="111"/>
    </location>
</feature>
<dbReference type="GO" id="GO:0005743">
    <property type="term" value="C:mitochondrial inner membrane"/>
    <property type="evidence" value="ECO:0007669"/>
    <property type="project" value="UniProtKB-SubCell"/>
</dbReference>
<evidence type="ECO:0000259" key="19">
    <source>
        <dbReference type="PROSITE" id="PS50999"/>
    </source>
</evidence>
<keyword evidence="14 16" id="KW-0472">Membrane</keyword>